<evidence type="ECO:0000313" key="2">
    <source>
        <dbReference type="EnsemblPlants" id="AET6Gv20820400.16"/>
    </source>
</evidence>
<dbReference type="Gramene" id="AET6Gv20820400.16">
    <property type="protein sequence ID" value="AET6Gv20820400.16"/>
    <property type="gene ID" value="AET6Gv20820400"/>
</dbReference>
<evidence type="ECO:0000256" key="1">
    <source>
        <dbReference type="SAM" id="Phobius"/>
    </source>
</evidence>
<keyword evidence="1" id="KW-0472">Membrane</keyword>
<dbReference type="Proteomes" id="UP000015105">
    <property type="component" value="Chromosome 6D"/>
</dbReference>
<reference evidence="2" key="3">
    <citation type="journal article" date="2017" name="Nature">
        <title>Genome sequence of the progenitor of the wheat D genome Aegilops tauschii.</title>
        <authorList>
            <person name="Luo M.C."/>
            <person name="Gu Y.Q."/>
            <person name="Puiu D."/>
            <person name="Wang H."/>
            <person name="Twardziok S.O."/>
            <person name="Deal K.R."/>
            <person name="Huo N."/>
            <person name="Zhu T."/>
            <person name="Wang L."/>
            <person name="Wang Y."/>
            <person name="McGuire P.E."/>
            <person name="Liu S."/>
            <person name="Long H."/>
            <person name="Ramasamy R.K."/>
            <person name="Rodriguez J.C."/>
            <person name="Van S.L."/>
            <person name="Yuan L."/>
            <person name="Wang Z."/>
            <person name="Xia Z."/>
            <person name="Xiao L."/>
            <person name="Anderson O.D."/>
            <person name="Ouyang S."/>
            <person name="Liang Y."/>
            <person name="Zimin A.V."/>
            <person name="Pertea G."/>
            <person name="Qi P."/>
            <person name="Bennetzen J.L."/>
            <person name="Dai X."/>
            <person name="Dawson M.W."/>
            <person name="Muller H.G."/>
            <person name="Kugler K."/>
            <person name="Rivarola-Duarte L."/>
            <person name="Spannagl M."/>
            <person name="Mayer K.F.X."/>
            <person name="Lu F.H."/>
            <person name="Bevan M.W."/>
            <person name="Leroy P."/>
            <person name="Li P."/>
            <person name="You F.M."/>
            <person name="Sun Q."/>
            <person name="Liu Z."/>
            <person name="Lyons E."/>
            <person name="Wicker T."/>
            <person name="Salzberg S.L."/>
            <person name="Devos K.M."/>
            <person name="Dvorak J."/>
        </authorList>
    </citation>
    <scope>NUCLEOTIDE SEQUENCE [LARGE SCALE GENOMIC DNA]</scope>
    <source>
        <strain evidence="2">cv. AL8/78</strain>
    </source>
</reference>
<reference evidence="3" key="1">
    <citation type="journal article" date="2014" name="Science">
        <title>Ancient hybridizations among the ancestral genomes of bread wheat.</title>
        <authorList>
            <consortium name="International Wheat Genome Sequencing Consortium,"/>
            <person name="Marcussen T."/>
            <person name="Sandve S.R."/>
            <person name="Heier L."/>
            <person name="Spannagl M."/>
            <person name="Pfeifer M."/>
            <person name="Jakobsen K.S."/>
            <person name="Wulff B.B."/>
            <person name="Steuernagel B."/>
            <person name="Mayer K.F."/>
            <person name="Olsen O.A."/>
        </authorList>
    </citation>
    <scope>NUCLEOTIDE SEQUENCE [LARGE SCALE GENOMIC DNA]</scope>
    <source>
        <strain evidence="3">cv. AL8/78</strain>
    </source>
</reference>
<reference evidence="2" key="5">
    <citation type="journal article" date="2021" name="G3 (Bethesda)">
        <title>Aegilops tauschii genome assembly Aet v5.0 features greater sequence contiguity and improved annotation.</title>
        <authorList>
            <person name="Wang L."/>
            <person name="Zhu T."/>
            <person name="Rodriguez J.C."/>
            <person name="Deal K.R."/>
            <person name="Dubcovsky J."/>
            <person name="McGuire P.E."/>
            <person name="Lux T."/>
            <person name="Spannagl M."/>
            <person name="Mayer K.F.X."/>
            <person name="Baldrich P."/>
            <person name="Meyers B.C."/>
            <person name="Huo N."/>
            <person name="Gu Y.Q."/>
            <person name="Zhou H."/>
            <person name="Devos K.M."/>
            <person name="Bennetzen J.L."/>
            <person name="Unver T."/>
            <person name="Budak H."/>
            <person name="Gulick P.J."/>
            <person name="Galiba G."/>
            <person name="Kalapos B."/>
            <person name="Nelson D.R."/>
            <person name="Li P."/>
            <person name="You F.M."/>
            <person name="Luo M.C."/>
            <person name="Dvorak J."/>
        </authorList>
    </citation>
    <scope>NUCLEOTIDE SEQUENCE [LARGE SCALE GENOMIC DNA]</scope>
    <source>
        <strain evidence="2">cv. AL8/78</strain>
    </source>
</reference>
<name>A0A453PQ81_AEGTS</name>
<feature type="transmembrane region" description="Helical" evidence="1">
    <location>
        <begin position="21"/>
        <end position="41"/>
    </location>
</feature>
<keyword evidence="3" id="KW-1185">Reference proteome</keyword>
<keyword evidence="1" id="KW-0812">Transmembrane</keyword>
<reference evidence="2" key="4">
    <citation type="submission" date="2019-03" db="UniProtKB">
        <authorList>
            <consortium name="EnsemblPlants"/>
        </authorList>
    </citation>
    <scope>IDENTIFICATION</scope>
</reference>
<organism evidence="2 3">
    <name type="scientific">Aegilops tauschii subsp. strangulata</name>
    <name type="common">Goatgrass</name>
    <dbReference type="NCBI Taxonomy" id="200361"/>
    <lineage>
        <taxon>Eukaryota</taxon>
        <taxon>Viridiplantae</taxon>
        <taxon>Streptophyta</taxon>
        <taxon>Embryophyta</taxon>
        <taxon>Tracheophyta</taxon>
        <taxon>Spermatophyta</taxon>
        <taxon>Magnoliopsida</taxon>
        <taxon>Liliopsida</taxon>
        <taxon>Poales</taxon>
        <taxon>Poaceae</taxon>
        <taxon>BOP clade</taxon>
        <taxon>Pooideae</taxon>
        <taxon>Triticodae</taxon>
        <taxon>Triticeae</taxon>
        <taxon>Triticinae</taxon>
        <taxon>Aegilops</taxon>
    </lineage>
</organism>
<reference evidence="3" key="2">
    <citation type="journal article" date="2017" name="Nat. Plants">
        <title>The Aegilops tauschii genome reveals multiple impacts of transposons.</title>
        <authorList>
            <person name="Zhao G."/>
            <person name="Zou C."/>
            <person name="Li K."/>
            <person name="Wang K."/>
            <person name="Li T."/>
            <person name="Gao L."/>
            <person name="Zhang X."/>
            <person name="Wang H."/>
            <person name="Yang Z."/>
            <person name="Liu X."/>
            <person name="Jiang W."/>
            <person name="Mao L."/>
            <person name="Kong X."/>
            <person name="Jiao Y."/>
            <person name="Jia J."/>
        </authorList>
    </citation>
    <scope>NUCLEOTIDE SEQUENCE [LARGE SCALE GENOMIC DNA]</scope>
    <source>
        <strain evidence="3">cv. AL8/78</strain>
    </source>
</reference>
<keyword evidence="1" id="KW-1133">Transmembrane helix</keyword>
<evidence type="ECO:0000313" key="3">
    <source>
        <dbReference type="Proteomes" id="UP000015105"/>
    </source>
</evidence>
<proteinExistence type="predicted"/>
<dbReference type="EnsemblPlants" id="AET6Gv20820400.16">
    <property type="protein sequence ID" value="AET6Gv20820400.16"/>
    <property type="gene ID" value="AET6Gv20820400"/>
</dbReference>
<dbReference type="AlphaFoldDB" id="A0A453PQ81"/>
<accession>A0A453PQ81</accession>
<sequence length="45" mass="4956">GMDCSITKLAVLLNFTLRIRLFPLILCSCLVQSVTVLLPSLTHVI</sequence>
<protein>
    <submittedName>
        <fullName evidence="2">Uncharacterized protein</fullName>
    </submittedName>
</protein>